<gene>
    <name evidence="6" type="primary">greA</name>
    <name evidence="6" type="ORF">GCM10017781_36180</name>
    <name evidence="7" type="ORF">HNQ07_003680</name>
</gene>
<dbReference type="GO" id="GO:0003677">
    <property type="term" value="F:DNA binding"/>
    <property type="evidence" value="ECO:0007669"/>
    <property type="project" value="InterPro"/>
</dbReference>
<dbReference type="GO" id="GO:0003746">
    <property type="term" value="F:translation elongation factor activity"/>
    <property type="evidence" value="ECO:0007669"/>
    <property type="project" value="UniProtKB-KW"/>
</dbReference>
<evidence type="ECO:0000259" key="5">
    <source>
        <dbReference type="Pfam" id="PF03449"/>
    </source>
</evidence>
<accession>A0A7W8KKF3</accession>
<dbReference type="SUPFAM" id="SSF46557">
    <property type="entry name" value="GreA transcript cleavage protein, N-terminal domain"/>
    <property type="match status" value="1"/>
</dbReference>
<dbReference type="Pfam" id="PF03449">
    <property type="entry name" value="GreA_GreB_N"/>
    <property type="match status" value="1"/>
</dbReference>
<dbReference type="InterPro" id="IPR023459">
    <property type="entry name" value="Tscrpt_elong_fac_GreA/B_fam"/>
</dbReference>
<dbReference type="SUPFAM" id="SSF54534">
    <property type="entry name" value="FKBP-like"/>
    <property type="match status" value="1"/>
</dbReference>
<evidence type="ECO:0000313" key="8">
    <source>
        <dbReference type="Proteomes" id="UP000539473"/>
    </source>
</evidence>
<evidence type="ECO:0000256" key="1">
    <source>
        <dbReference type="ARBA" id="ARBA00023015"/>
    </source>
</evidence>
<dbReference type="RefSeq" id="WP_184114435.1">
    <property type="nucleotide sequence ID" value="NZ_BNAJ01000011.1"/>
</dbReference>
<feature type="region of interest" description="Disordered" evidence="3">
    <location>
        <begin position="117"/>
        <end position="137"/>
    </location>
</feature>
<dbReference type="InterPro" id="IPR036953">
    <property type="entry name" value="GreA/GreB_C_sf"/>
</dbReference>
<dbReference type="InterPro" id="IPR001437">
    <property type="entry name" value="Tscrpt_elong_fac_GreA/B_C"/>
</dbReference>
<dbReference type="InterPro" id="IPR022691">
    <property type="entry name" value="Tscrpt_elong_fac_GreA/B_N"/>
</dbReference>
<dbReference type="PANTHER" id="PTHR30437">
    <property type="entry name" value="TRANSCRIPTION ELONGATION FACTOR GREA"/>
    <property type="match status" value="1"/>
</dbReference>
<evidence type="ECO:0000256" key="3">
    <source>
        <dbReference type="SAM" id="MobiDB-lite"/>
    </source>
</evidence>
<dbReference type="Gene3D" id="3.10.50.30">
    <property type="entry name" value="Transcription elongation factor, GreA/GreB, C-terminal domain"/>
    <property type="match status" value="1"/>
</dbReference>
<dbReference type="PANTHER" id="PTHR30437:SF4">
    <property type="entry name" value="TRANSCRIPTION ELONGATION FACTOR GREA"/>
    <property type="match status" value="1"/>
</dbReference>
<organism evidence="7 8">
    <name type="scientific">Deinococcus metalli</name>
    <dbReference type="NCBI Taxonomy" id="1141878"/>
    <lineage>
        <taxon>Bacteria</taxon>
        <taxon>Thermotogati</taxon>
        <taxon>Deinococcota</taxon>
        <taxon>Deinococci</taxon>
        <taxon>Deinococcales</taxon>
        <taxon>Deinococcaceae</taxon>
        <taxon>Deinococcus</taxon>
    </lineage>
</organism>
<evidence type="ECO:0000313" key="7">
    <source>
        <dbReference type="EMBL" id="MBB5378179.1"/>
    </source>
</evidence>
<dbReference type="InterPro" id="IPR036805">
    <property type="entry name" value="Tscrpt_elong_fac_GreA/B_N_sf"/>
</dbReference>
<dbReference type="GO" id="GO:0032784">
    <property type="term" value="P:regulation of DNA-templated transcription elongation"/>
    <property type="evidence" value="ECO:0007669"/>
    <property type="project" value="InterPro"/>
</dbReference>
<evidence type="ECO:0000259" key="4">
    <source>
        <dbReference type="Pfam" id="PF01272"/>
    </source>
</evidence>
<dbReference type="Pfam" id="PF01272">
    <property type="entry name" value="GreA_GreB"/>
    <property type="match status" value="1"/>
</dbReference>
<evidence type="ECO:0000313" key="6">
    <source>
        <dbReference type="EMBL" id="GHF56626.1"/>
    </source>
</evidence>
<dbReference type="GO" id="GO:0070063">
    <property type="term" value="F:RNA polymerase binding"/>
    <property type="evidence" value="ECO:0007669"/>
    <property type="project" value="InterPro"/>
</dbReference>
<proteinExistence type="predicted"/>
<keyword evidence="7" id="KW-0648">Protein biosynthesis</keyword>
<dbReference type="Proteomes" id="UP000539473">
    <property type="component" value="Unassembled WGS sequence"/>
</dbReference>
<reference evidence="7 8" key="3">
    <citation type="submission" date="2020-08" db="EMBL/GenBank/DDBJ databases">
        <title>Genomic Encyclopedia of Type Strains, Phase IV (KMG-IV): sequencing the most valuable type-strain genomes for metagenomic binning, comparative biology and taxonomic classification.</title>
        <authorList>
            <person name="Goeker M."/>
        </authorList>
    </citation>
    <scope>NUCLEOTIDE SEQUENCE [LARGE SCALE GENOMIC DNA]</scope>
    <source>
        <strain evidence="7 8">DSM 27521</strain>
    </source>
</reference>
<feature type="domain" description="Transcription elongation factor GreA/GreB N-terminal" evidence="5">
    <location>
        <begin position="5"/>
        <end position="74"/>
    </location>
</feature>
<name>A0A7W8KKF3_9DEIO</name>
<dbReference type="Gene3D" id="1.10.287.180">
    <property type="entry name" value="Transcription elongation factor, GreA/GreB, N-terminal domain"/>
    <property type="match status" value="1"/>
</dbReference>
<sequence>MAEQIPMTADGYRRLEETLNRERGRRDEAVAQIAAVRDDTNGIEDRNLEVSQIDLQSTEARVLELEDVLARAVIVEGHEALGLVELGSVVVLRDETHDREMRVRLVSAVEVSALTDGETQVSDDSPVGQALQGRQQGDMVEVEVGERTARYRIEAVEPS</sequence>
<dbReference type="PIRSF" id="PIRSF006092">
    <property type="entry name" value="GreA_GreB"/>
    <property type="match status" value="1"/>
</dbReference>
<keyword evidence="2" id="KW-0804">Transcription</keyword>
<feature type="domain" description="Transcription elongation factor GreA/GreB C-terminal" evidence="4">
    <location>
        <begin position="83"/>
        <end position="157"/>
    </location>
</feature>
<dbReference type="EMBL" id="BNAJ01000011">
    <property type="protein sequence ID" value="GHF56626.1"/>
    <property type="molecule type" value="Genomic_DNA"/>
</dbReference>
<reference evidence="6" key="4">
    <citation type="submission" date="2024-05" db="EMBL/GenBank/DDBJ databases">
        <authorList>
            <person name="Sun Q."/>
            <person name="Zhou Y."/>
        </authorList>
    </citation>
    <scope>NUCLEOTIDE SEQUENCE</scope>
    <source>
        <strain evidence="6">CGMCC 1.18437</strain>
    </source>
</reference>
<protein>
    <submittedName>
        <fullName evidence="7">Transcription elongation factor GreA</fullName>
    </submittedName>
</protein>
<evidence type="ECO:0000313" key="9">
    <source>
        <dbReference type="Proteomes" id="UP000619376"/>
    </source>
</evidence>
<dbReference type="Proteomes" id="UP000619376">
    <property type="component" value="Unassembled WGS sequence"/>
</dbReference>
<dbReference type="GO" id="GO:0006354">
    <property type="term" value="P:DNA-templated transcription elongation"/>
    <property type="evidence" value="ECO:0007669"/>
    <property type="project" value="TreeGrafter"/>
</dbReference>
<dbReference type="AlphaFoldDB" id="A0A7W8KKF3"/>
<reference evidence="6" key="1">
    <citation type="journal article" date="2014" name="Int. J. Syst. Evol. Microbiol.">
        <title>Complete genome of a new Firmicutes species belonging to the dominant human colonic microbiota ('Ruminococcus bicirculans') reveals two chromosomes and a selective capacity to utilize plant glucans.</title>
        <authorList>
            <consortium name="NISC Comparative Sequencing Program"/>
            <person name="Wegmann U."/>
            <person name="Louis P."/>
            <person name="Goesmann A."/>
            <person name="Henrissat B."/>
            <person name="Duncan S.H."/>
            <person name="Flint H.J."/>
        </authorList>
    </citation>
    <scope>NUCLEOTIDE SEQUENCE</scope>
    <source>
        <strain evidence="6">CGMCC 1.18437</strain>
    </source>
</reference>
<keyword evidence="9" id="KW-1185">Reference proteome</keyword>
<keyword evidence="7" id="KW-0251">Elongation factor</keyword>
<keyword evidence="1" id="KW-0805">Transcription regulation</keyword>
<comment type="caution">
    <text evidence="7">The sequence shown here is derived from an EMBL/GenBank/DDBJ whole genome shotgun (WGS) entry which is preliminary data.</text>
</comment>
<dbReference type="EMBL" id="JACHFK010000011">
    <property type="protein sequence ID" value="MBB5378179.1"/>
    <property type="molecule type" value="Genomic_DNA"/>
</dbReference>
<reference evidence="9" key="2">
    <citation type="journal article" date="2019" name="Int. J. Syst. Evol. Microbiol.">
        <title>The Global Catalogue of Microorganisms (GCM) 10K type strain sequencing project: providing services to taxonomists for standard genome sequencing and annotation.</title>
        <authorList>
            <consortium name="The Broad Institute Genomics Platform"/>
            <consortium name="The Broad Institute Genome Sequencing Center for Infectious Disease"/>
            <person name="Wu L."/>
            <person name="Ma J."/>
        </authorList>
    </citation>
    <scope>NUCLEOTIDE SEQUENCE [LARGE SCALE GENOMIC DNA]</scope>
    <source>
        <strain evidence="9">CGMCC 1.18437</strain>
    </source>
</reference>
<evidence type="ECO:0000256" key="2">
    <source>
        <dbReference type="ARBA" id="ARBA00023163"/>
    </source>
</evidence>